<proteinExistence type="predicted"/>
<evidence type="ECO:0000313" key="2">
    <source>
        <dbReference type="EMBL" id="GCA64677.1"/>
    </source>
</evidence>
<reference evidence="2 3" key="1">
    <citation type="journal article" date="2018" name="PLoS ONE">
        <title>The draft genome of Kipferlia bialata reveals reductive genome evolution in fornicate parasites.</title>
        <authorList>
            <person name="Tanifuji G."/>
            <person name="Takabayashi S."/>
            <person name="Kume K."/>
            <person name="Takagi M."/>
            <person name="Nakayama T."/>
            <person name="Kamikawa R."/>
            <person name="Inagaki Y."/>
            <person name="Hashimoto T."/>
        </authorList>
    </citation>
    <scope>NUCLEOTIDE SEQUENCE [LARGE SCALE GENOMIC DNA]</scope>
    <source>
        <strain evidence="2">NY0173</strain>
    </source>
</reference>
<name>A0A391NUD5_9EUKA</name>
<feature type="non-terminal residue" evidence="2">
    <location>
        <position position="232"/>
    </location>
</feature>
<evidence type="ECO:0000313" key="3">
    <source>
        <dbReference type="Proteomes" id="UP000265618"/>
    </source>
</evidence>
<keyword evidence="3" id="KW-1185">Reference proteome</keyword>
<dbReference type="AlphaFoldDB" id="A0A391NUD5"/>
<dbReference type="Proteomes" id="UP000265618">
    <property type="component" value="Unassembled WGS sequence"/>
</dbReference>
<accession>A0A391NUD5</accession>
<sequence length="232" mass="24735">MEGTTDVAQSSASLEQRMLFLSLASALSLPLDQAVGVEVSDGAMTMTHPSLPAPLPIQYTHGDTPSLEATLPHWGDIPVDTRPALLALSAGLPEHLLPDLMRCPSTGAADTLCRVGVQVVHPDDLLAGEGIEGDYDEEEYSGEEEEEEEVPEEEREAMEAYKAAQGEKRAFCEVTLLIDTAMGDAFASSPALASCPFTPDHTCHAQGGDWQDTPVQTGVRILFCSGVHEFAA</sequence>
<feature type="region of interest" description="Disordered" evidence="1">
    <location>
        <begin position="127"/>
        <end position="150"/>
    </location>
</feature>
<evidence type="ECO:0000256" key="1">
    <source>
        <dbReference type="SAM" id="MobiDB-lite"/>
    </source>
</evidence>
<comment type="caution">
    <text evidence="2">The sequence shown here is derived from an EMBL/GenBank/DDBJ whole genome shotgun (WGS) entry which is preliminary data.</text>
</comment>
<feature type="compositionally biased region" description="Acidic residues" evidence="1">
    <location>
        <begin position="131"/>
        <end position="150"/>
    </location>
</feature>
<protein>
    <submittedName>
        <fullName evidence="2">Uncharacterized protein</fullName>
    </submittedName>
</protein>
<gene>
    <name evidence="2" type="ORF">KIPB_015032</name>
</gene>
<dbReference type="EMBL" id="BDIP01008130">
    <property type="protein sequence ID" value="GCA64677.1"/>
    <property type="molecule type" value="Genomic_DNA"/>
</dbReference>
<organism evidence="2 3">
    <name type="scientific">Kipferlia bialata</name>
    <dbReference type="NCBI Taxonomy" id="797122"/>
    <lineage>
        <taxon>Eukaryota</taxon>
        <taxon>Metamonada</taxon>
        <taxon>Carpediemonas-like organisms</taxon>
        <taxon>Kipferlia</taxon>
    </lineage>
</organism>